<dbReference type="PANTHER" id="PTHR34120">
    <property type="entry name" value="EXPRESSED PROTEIN"/>
    <property type="match status" value="1"/>
</dbReference>
<organism evidence="2 3">
    <name type="scientific">Ilex paraguariensis</name>
    <name type="common">yerba mate</name>
    <dbReference type="NCBI Taxonomy" id="185542"/>
    <lineage>
        <taxon>Eukaryota</taxon>
        <taxon>Viridiplantae</taxon>
        <taxon>Streptophyta</taxon>
        <taxon>Embryophyta</taxon>
        <taxon>Tracheophyta</taxon>
        <taxon>Spermatophyta</taxon>
        <taxon>Magnoliopsida</taxon>
        <taxon>eudicotyledons</taxon>
        <taxon>Gunneridae</taxon>
        <taxon>Pentapetalae</taxon>
        <taxon>asterids</taxon>
        <taxon>campanulids</taxon>
        <taxon>Aquifoliales</taxon>
        <taxon>Aquifoliaceae</taxon>
        <taxon>Ilex</taxon>
    </lineage>
</organism>
<dbReference type="AlphaFoldDB" id="A0ABC8UDG4"/>
<comment type="caution">
    <text evidence="2">The sequence shown here is derived from an EMBL/GenBank/DDBJ whole genome shotgun (WGS) entry which is preliminary data.</text>
</comment>
<name>A0ABC8UDG4_9AQUA</name>
<proteinExistence type="predicted"/>
<evidence type="ECO:0000313" key="2">
    <source>
        <dbReference type="EMBL" id="CAK9179173.1"/>
    </source>
</evidence>
<feature type="compositionally biased region" description="Low complexity" evidence="1">
    <location>
        <begin position="76"/>
        <end position="95"/>
    </location>
</feature>
<dbReference type="Proteomes" id="UP001642360">
    <property type="component" value="Unassembled WGS sequence"/>
</dbReference>
<evidence type="ECO:0000313" key="3">
    <source>
        <dbReference type="Proteomes" id="UP001642360"/>
    </source>
</evidence>
<keyword evidence="3" id="KW-1185">Reference proteome</keyword>
<feature type="compositionally biased region" description="Basic and acidic residues" evidence="1">
    <location>
        <begin position="171"/>
        <end position="180"/>
    </location>
</feature>
<sequence length="268" mass="29520">MPQVDLEILVPVCGGGDIDGKIACETLTDETTEHTEHPADVPPDFPPESYCLSKDAELDWFDRNAFYERKESTKGNSNNSTNLNSNASPSSNSNSQGFPLNLKSKASFLALPKTPKATYVDAKRRTSKQANIRLFPKQSESIGKSAVSVTEPSSPKVSCMGRVRSKRGLRRSSESTKKDEEPAEQSTIGNDRRKTGFCSRLIAIFRPKRRRETAIQPGFETKEQTVESPSRRSVTVKASIEPVAEPPGLGGMARFSSGRRSESWNRGH</sequence>
<feature type="compositionally biased region" description="Basic and acidic residues" evidence="1">
    <location>
        <begin position="259"/>
        <end position="268"/>
    </location>
</feature>
<protein>
    <submittedName>
        <fullName evidence="2">Uncharacterized protein</fullName>
    </submittedName>
</protein>
<gene>
    <name evidence="2" type="ORF">ILEXP_LOCUS49115</name>
</gene>
<dbReference type="PANTHER" id="PTHR34120:SF2">
    <property type="entry name" value="OS01G0860900 PROTEIN"/>
    <property type="match status" value="1"/>
</dbReference>
<evidence type="ECO:0000256" key="1">
    <source>
        <dbReference type="SAM" id="MobiDB-lite"/>
    </source>
</evidence>
<feature type="region of interest" description="Disordered" evidence="1">
    <location>
        <begin position="130"/>
        <end position="193"/>
    </location>
</feature>
<feature type="region of interest" description="Disordered" evidence="1">
    <location>
        <begin position="209"/>
        <end position="268"/>
    </location>
</feature>
<feature type="region of interest" description="Disordered" evidence="1">
    <location>
        <begin position="70"/>
        <end position="99"/>
    </location>
</feature>
<reference evidence="2 3" key="1">
    <citation type="submission" date="2024-02" db="EMBL/GenBank/DDBJ databases">
        <authorList>
            <person name="Vignale AGUSTIN F."/>
            <person name="Sosa J E."/>
            <person name="Modenutti C."/>
        </authorList>
    </citation>
    <scope>NUCLEOTIDE SEQUENCE [LARGE SCALE GENOMIC DNA]</scope>
</reference>
<accession>A0ABC8UDG4</accession>
<dbReference type="EMBL" id="CAUOFW020007425">
    <property type="protein sequence ID" value="CAK9179173.1"/>
    <property type="molecule type" value="Genomic_DNA"/>
</dbReference>
<feature type="compositionally biased region" description="Polar residues" evidence="1">
    <location>
        <begin position="138"/>
        <end position="156"/>
    </location>
</feature>